<dbReference type="RefSeq" id="WP_330513557.1">
    <property type="nucleotide sequence ID" value="NZ_JAZEIH010000046.1"/>
</dbReference>
<dbReference type="Pfam" id="PF22557">
    <property type="entry name" value="DuOB"/>
    <property type="match status" value="1"/>
</dbReference>
<sequence length="220" mass="24785">MPYKKTFLCLACSRKPEGRCVAGKEWDGRSFGGWIRPVTPGDDSAITNDQRKYANNYSAVVLDYVQADFTGPDGRGFQAENHFISQPSQWKCVRKAQKAILTTLVDTPATLWTNTCPDSLNGKNDRIADGKLTQQVNSLYLIKIMEITVHVEEVAGKKPKVRGEFVYNGVTYKFKITDPKFEQKYEEHKTGAYNAKIDYLTVSLGEIFEGYAYKLIAAVF</sequence>
<keyword evidence="3" id="KW-1185">Reference proteome</keyword>
<evidence type="ECO:0000313" key="2">
    <source>
        <dbReference type="EMBL" id="MEE4042711.1"/>
    </source>
</evidence>
<protein>
    <recommendedName>
        <fullName evidence="1">Dual OB-containing domain-containing protein</fullName>
    </recommendedName>
</protein>
<reference evidence="2 3" key="1">
    <citation type="submission" date="2024-01" db="EMBL/GenBank/DDBJ databases">
        <title>Characterization of Pseudomonas viridiflava in Georgia, USA.</title>
        <authorList>
            <person name="Zhao M."/>
            <person name="Dutta B."/>
        </authorList>
    </citation>
    <scope>NUCLEOTIDE SEQUENCE [LARGE SCALE GENOMIC DNA]</scope>
    <source>
        <strain evidence="2 3">21GA0539</strain>
    </source>
</reference>
<name>A0ABU7NDW7_PSEVI</name>
<evidence type="ECO:0000313" key="3">
    <source>
        <dbReference type="Proteomes" id="UP001343600"/>
    </source>
</evidence>
<gene>
    <name evidence="2" type="ORF">V2I87_21680</name>
</gene>
<dbReference type="Proteomes" id="UP001343600">
    <property type="component" value="Unassembled WGS sequence"/>
</dbReference>
<accession>A0ABU7NDW7</accession>
<comment type="caution">
    <text evidence="2">The sequence shown here is derived from an EMBL/GenBank/DDBJ whole genome shotgun (WGS) entry which is preliminary data.</text>
</comment>
<dbReference type="InterPro" id="IPR054335">
    <property type="entry name" value="DuOB_dom"/>
</dbReference>
<dbReference type="EMBL" id="JAZEIP010000050">
    <property type="protein sequence ID" value="MEE4042711.1"/>
    <property type="molecule type" value="Genomic_DNA"/>
</dbReference>
<evidence type="ECO:0000259" key="1">
    <source>
        <dbReference type="Pfam" id="PF22557"/>
    </source>
</evidence>
<feature type="domain" description="Dual OB-containing" evidence="1">
    <location>
        <begin position="5"/>
        <end position="219"/>
    </location>
</feature>
<organism evidence="2 3">
    <name type="scientific">Pseudomonas viridiflava</name>
    <name type="common">Phytomonas viridiflava</name>
    <dbReference type="NCBI Taxonomy" id="33069"/>
    <lineage>
        <taxon>Bacteria</taxon>
        <taxon>Pseudomonadati</taxon>
        <taxon>Pseudomonadota</taxon>
        <taxon>Gammaproteobacteria</taxon>
        <taxon>Pseudomonadales</taxon>
        <taxon>Pseudomonadaceae</taxon>
        <taxon>Pseudomonas</taxon>
    </lineage>
</organism>
<proteinExistence type="predicted"/>